<comment type="caution">
    <text evidence="2">The sequence shown here is derived from an EMBL/GenBank/DDBJ whole genome shotgun (WGS) entry which is preliminary data.</text>
</comment>
<evidence type="ECO:0000313" key="2">
    <source>
        <dbReference type="EMBL" id="TWA86334.1"/>
    </source>
</evidence>
<evidence type="ECO:0000313" key="3">
    <source>
        <dbReference type="Proteomes" id="UP000318529"/>
    </source>
</evidence>
<name>A0A560CN83_AZOBR</name>
<dbReference type="PROSITE" id="PS51257">
    <property type="entry name" value="PROKAR_LIPOPROTEIN"/>
    <property type="match status" value="1"/>
</dbReference>
<reference evidence="2 3" key="1">
    <citation type="submission" date="2019-06" db="EMBL/GenBank/DDBJ databases">
        <title>Genomic Encyclopedia of Type Strains, Phase IV (KMG-V): Genome sequencing to study the core and pangenomes of soil and plant-associated prokaryotes.</title>
        <authorList>
            <person name="Whitman W."/>
        </authorList>
    </citation>
    <scope>NUCLEOTIDE SEQUENCE [LARGE SCALE GENOMIC DNA]</scope>
    <source>
        <strain evidence="2 3">BR 11650</strain>
    </source>
</reference>
<dbReference type="AlphaFoldDB" id="A0A560CN83"/>
<gene>
    <name evidence="2" type="ORF">FBZ83_102125</name>
</gene>
<dbReference type="Proteomes" id="UP000318529">
    <property type="component" value="Unassembled WGS sequence"/>
</dbReference>
<feature type="region of interest" description="Disordered" evidence="1">
    <location>
        <begin position="353"/>
        <end position="410"/>
    </location>
</feature>
<proteinExistence type="predicted"/>
<protein>
    <submittedName>
        <fullName evidence="2">Uncharacterized protein</fullName>
    </submittedName>
</protein>
<feature type="compositionally biased region" description="Polar residues" evidence="1">
    <location>
        <begin position="379"/>
        <end position="390"/>
    </location>
</feature>
<evidence type="ECO:0000256" key="1">
    <source>
        <dbReference type="SAM" id="MobiDB-lite"/>
    </source>
</evidence>
<dbReference type="RefSeq" id="WP_145681284.1">
    <property type="nucleotide sequence ID" value="NZ_VITH01000002.1"/>
</dbReference>
<dbReference type="EMBL" id="VITH01000002">
    <property type="protein sequence ID" value="TWA86334.1"/>
    <property type="molecule type" value="Genomic_DNA"/>
</dbReference>
<sequence>MSKTGFRLTSQITVAGVLLAMVTACAERGAERFELLRNGISTSFEREQLAKTKQEIEFFLSIIDGLQVENKLFFTGMPYKAVGPDGMTVEILPEKPPGGGAATPESLEQRRAKAFIDLGIREVNRRCDSFFDALSQMQKDTAAIKSGVNITGTAIAGVLSAVQASAKSIALVALGTGFTEEAVGVVKSSVVFALNAEDTQDLVRRFQEKYLRENSLSPNPSTIEAIKYVQDYAVICLPATISGYVAKAVRAANPTTSDGAKGEGGASAMETGIRGAIAALLGYAKPLDDDQVKGLYWLLVLDEGKASGAERERIDALLGDLAPKVNSAGPSAKSQAKGMLVSLAIHRPALEDQASAAKGSDAEKRKTEGAATVRRPQMSLPSTPSPSGTVRQGIRPSLNAFPDVAPGPRP</sequence>
<organism evidence="2 3">
    <name type="scientific">Azospirillum brasilense</name>
    <dbReference type="NCBI Taxonomy" id="192"/>
    <lineage>
        <taxon>Bacteria</taxon>
        <taxon>Pseudomonadati</taxon>
        <taxon>Pseudomonadota</taxon>
        <taxon>Alphaproteobacteria</taxon>
        <taxon>Rhodospirillales</taxon>
        <taxon>Azospirillaceae</taxon>
        <taxon>Azospirillum</taxon>
    </lineage>
</organism>
<accession>A0A560CN83</accession>